<name>A0AB39BIS6_9MICO</name>
<reference evidence="1" key="1">
    <citation type="submission" date="2024-05" db="EMBL/GenBank/DDBJ databases">
        <title>Herbiconiux sp. A18JL235.</title>
        <authorList>
            <person name="Zhang G."/>
        </authorList>
    </citation>
    <scope>NUCLEOTIDE SEQUENCE</scope>
    <source>
        <strain evidence="1">A18JL235</strain>
    </source>
</reference>
<dbReference type="PANTHER" id="PTHR30032:SF4">
    <property type="entry name" value="AMIDASE ENHANCER"/>
    <property type="match status" value="1"/>
</dbReference>
<dbReference type="RefSeq" id="WP_368498640.1">
    <property type="nucleotide sequence ID" value="NZ_CP162511.1"/>
</dbReference>
<dbReference type="GO" id="GO:0030288">
    <property type="term" value="C:outer membrane-bounded periplasmic space"/>
    <property type="evidence" value="ECO:0007669"/>
    <property type="project" value="TreeGrafter"/>
</dbReference>
<accession>A0AB39BIS6</accession>
<evidence type="ECO:0000313" key="1">
    <source>
        <dbReference type="EMBL" id="XDI06254.1"/>
    </source>
</evidence>
<dbReference type="AlphaFoldDB" id="A0AB39BIS6"/>
<dbReference type="PANTHER" id="PTHR30032">
    <property type="entry name" value="N-ACETYLMURAMOYL-L-ALANINE AMIDASE-RELATED"/>
    <property type="match status" value="1"/>
</dbReference>
<gene>
    <name evidence="1" type="ORF">ABFY20_03925</name>
</gene>
<dbReference type="Gene3D" id="3.40.50.12090">
    <property type="match status" value="1"/>
</dbReference>
<organism evidence="1">
    <name type="scientific">Herbiconiux sp. A18JL235</name>
    <dbReference type="NCBI Taxonomy" id="3152363"/>
    <lineage>
        <taxon>Bacteria</taxon>
        <taxon>Bacillati</taxon>
        <taxon>Actinomycetota</taxon>
        <taxon>Actinomycetes</taxon>
        <taxon>Micrococcales</taxon>
        <taxon>Microbacteriaceae</taxon>
        <taxon>Herbiconiux</taxon>
    </lineage>
</organism>
<dbReference type="InterPro" id="IPR051922">
    <property type="entry name" value="Bact_Sporulation_Assoc"/>
</dbReference>
<dbReference type="EMBL" id="CP162511">
    <property type="protein sequence ID" value="XDI06254.1"/>
    <property type="molecule type" value="Genomic_DNA"/>
</dbReference>
<dbReference type="InterPro" id="IPR007253">
    <property type="entry name" value="Cell_wall-bd_2"/>
</dbReference>
<dbReference type="Pfam" id="PF04122">
    <property type="entry name" value="CW_binding_2"/>
    <property type="match status" value="3"/>
</dbReference>
<protein>
    <submittedName>
        <fullName evidence="1">Cell wall-binding repeat-containing protein</fullName>
    </submittedName>
</protein>
<proteinExistence type="predicted"/>
<sequence>MNDDPLHRRRGERALRQPHPERCVNPVRGASTATLVVTLAAVLSPMLASLPVSAPAGASVVAAAAHGRSPEVVSAAGEATARRVAVERIAGADRYEQSALVSARAFPRAELVYLASGEKFADALGAASIAAIHRAPLLLVQAGRLPASVAAELGRLTPSSVVLVGGAASVSDDVLIEVSRVAVGATVSRIDGADRYEVSRRLLADDIAGAPTAPRLTLASGRDFPDALSSASAAARLQAPVVLVDGVAPLSPPERAVFEAPRVTSLTIVGGPASVSVEVERALASPARSTTRLAGANRYETSAVVNRAAYPAAATVFLASGAGFADALSGGPVAATAAAPLYVVRPDCVPRPVLDELIRLNPTRIVVLGGLGTLSSAVSALTPCP</sequence>